<reference evidence="2 3" key="1">
    <citation type="submission" date="2019-07" db="EMBL/GenBank/DDBJ databases">
        <title>Lentzea xizangensis sp. nov., isolated from Qinghai-Tibetan Plateau Soils.</title>
        <authorList>
            <person name="Huang J."/>
        </authorList>
    </citation>
    <scope>NUCLEOTIDE SEQUENCE [LARGE SCALE GENOMIC DNA]</scope>
    <source>
        <strain evidence="2 3">FXJ1.1311</strain>
    </source>
</reference>
<dbReference type="Pfam" id="PF14023">
    <property type="entry name" value="Bestrophin-like"/>
    <property type="match status" value="1"/>
</dbReference>
<feature type="transmembrane region" description="Helical" evidence="1">
    <location>
        <begin position="217"/>
        <end position="235"/>
    </location>
</feature>
<keyword evidence="1" id="KW-0472">Membrane</keyword>
<dbReference type="InterPro" id="IPR025333">
    <property type="entry name" value="DUF4239"/>
</dbReference>
<keyword evidence="1" id="KW-0812">Transmembrane</keyword>
<evidence type="ECO:0000313" key="2">
    <source>
        <dbReference type="EMBL" id="TWP50711.1"/>
    </source>
</evidence>
<dbReference type="OrthoDB" id="940913at2"/>
<gene>
    <name evidence="2" type="ORF">FKR81_19065</name>
</gene>
<proteinExistence type="predicted"/>
<evidence type="ECO:0000256" key="1">
    <source>
        <dbReference type="SAM" id="Phobius"/>
    </source>
</evidence>
<comment type="caution">
    <text evidence="2">The sequence shown here is derived from an EMBL/GenBank/DDBJ whole genome shotgun (WGS) entry which is preliminary data.</text>
</comment>
<accession>A0A563ET92</accession>
<organism evidence="2 3">
    <name type="scientific">Lentzea tibetensis</name>
    <dbReference type="NCBI Taxonomy" id="2591470"/>
    <lineage>
        <taxon>Bacteria</taxon>
        <taxon>Bacillati</taxon>
        <taxon>Actinomycetota</taxon>
        <taxon>Actinomycetes</taxon>
        <taxon>Pseudonocardiales</taxon>
        <taxon>Pseudonocardiaceae</taxon>
        <taxon>Lentzea</taxon>
    </lineage>
</organism>
<protein>
    <submittedName>
        <fullName evidence="2">DUF4239 domain-containing protein</fullName>
    </submittedName>
</protein>
<evidence type="ECO:0000313" key="3">
    <source>
        <dbReference type="Proteomes" id="UP000316639"/>
    </source>
</evidence>
<keyword evidence="3" id="KW-1185">Reference proteome</keyword>
<keyword evidence="1" id="KW-1133">Transmembrane helix</keyword>
<feature type="transmembrane region" description="Helical" evidence="1">
    <location>
        <begin position="189"/>
        <end position="211"/>
    </location>
</feature>
<dbReference type="AlphaFoldDB" id="A0A563ET92"/>
<dbReference type="Proteomes" id="UP000316639">
    <property type="component" value="Unassembled WGS sequence"/>
</dbReference>
<feature type="transmembrane region" description="Helical" evidence="1">
    <location>
        <begin position="54"/>
        <end position="74"/>
    </location>
</feature>
<name>A0A563ET92_9PSEU</name>
<dbReference type="EMBL" id="VOBR01000011">
    <property type="protein sequence ID" value="TWP50711.1"/>
    <property type="molecule type" value="Genomic_DNA"/>
</dbReference>
<sequence length="265" mass="29288">MVVPPRPRLASIIVWDVVLVVTLTAGAVCIAVLIVDRIVPVARRVPYNELSGHFFAAVGAFYAILLAFVVVAVWEDMNAAKDNTYVEANALPGLYFSSTQFSERDKAEFQDIAVTYAREVIDDEWPMLAHGEASPRVDDVAKRMRKVLLQLDPQTPKQEALYSAMIERVNVINSARRDRLNEAKPSIPGYLWFGLIVGALLVVGIALFFGAPRPMPHTIMVIVFAMLVSGSLYYAHLMDHPFAGTTTVTPDAFRIALRQMGQTSP</sequence>
<feature type="transmembrane region" description="Helical" evidence="1">
    <location>
        <begin position="12"/>
        <end position="34"/>
    </location>
</feature>